<dbReference type="STRING" id="400727.A0A2T7NJF7"/>
<dbReference type="InterPro" id="IPR050778">
    <property type="entry name" value="Cueball_EGF_LRP_Nidogen"/>
</dbReference>
<reference evidence="1 2" key="1">
    <citation type="submission" date="2018-04" db="EMBL/GenBank/DDBJ databases">
        <title>The genome of golden apple snail Pomacea canaliculata provides insight into stress tolerance and invasive adaptation.</title>
        <authorList>
            <person name="Liu C."/>
            <person name="Liu B."/>
            <person name="Ren Y."/>
            <person name="Zhang Y."/>
            <person name="Wang H."/>
            <person name="Li S."/>
            <person name="Jiang F."/>
            <person name="Yin L."/>
            <person name="Zhang G."/>
            <person name="Qian W."/>
            <person name="Fan W."/>
        </authorList>
    </citation>
    <scope>NUCLEOTIDE SEQUENCE [LARGE SCALE GENOMIC DNA]</scope>
    <source>
        <strain evidence="1">SZHN2017</strain>
        <tissue evidence="1">Muscle</tissue>
    </source>
</reference>
<evidence type="ECO:0000313" key="1">
    <source>
        <dbReference type="EMBL" id="PVD21301.1"/>
    </source>
</evidence>
<dbReference type="PANTHER" id="PTHR46513:SF13">
    <property type="entry name" value="EGF-LIKE DOMAIN-CONTAINING PROTEIN"/>
    <property type="match status" value="1"/>
</dbReference>
<dbReference type="Proteomes" id="UP000245119">
    <property type="component" value="Linkage Group LG12"/>
</dbReference>
<dbReference type="SUPFAM" id="SSF57196">
    <property type="entry name" value="EGF/Laminin"/>
    <property type="match status" value="1"/>
</dbReference>
<dbReference type="SUPFAM" id="SSF75011">
    <property type="entry name" value="3-carboxy-cis,cis-mucoante lactonizing enzyme"/>
    <property type="match status" value="1"/>
</dbReference>
<dbReference type="Gene3D" id="2.120.10.30">
    <property type="entry name" value="TolB, C-terminal domain"/>
    <property type="match status" value="2"/>
</dbReference>
<dbReference type="InterPro" id="IPR000033">
    <property type="entry name" value="LDLR_classB_rpt"/>
</dbReference>
<evidence type="ECO:0000313" key="2">
    <source>
        <dbReference type="Proteomes" id="UP000245119"/>
    </source>
</evidence>
<dbReference type="OrthoDB" id="5958943at2759"/>
<evidence type="ECO:0008006" key="3">
    <source>
        <dbReference type="Google" id="ProtNLM"/>
    </source>
</evidence>
<dbReference type="InterPro" id="IPR011042">
    <property type="entry name" value="6-blade_b-propeller_TolB-like"/>
</dbReference>
<dbReference type="SMART" id="SM00135">
    <property type="entry name" value="LY"/>
    <property type="match status" value="2"/>
</dbReference>
<organism evidence="1 2">
    <name type="scientific">Pomacea canaliculata</name>
    <name type="common">Golden apple snail</name>
    <dbReference type="NCBI Taxonomy" id="400727"/>
    <lineage>
        <taxon>Eukaryota</taxon>
        <taxon>Metazoa</taxon>
        <taxon>Spiralia</taxon>
        <taxon>Lophotrochozoa</taxon>
        <taxon>Mollusca</taxon>
        <taxon>Gastropoda</taxon>
        <taxon>Caenogastropoda</taxon>
        <taxon>Architaenioglossa</taxon>
        <taxon>Ampullarioidea</taxon>
        <taxon>Ampullariidae</taxon>
        <taxon>Pomacea</taxon>
    </lineage>
</organism>
<dbReference type="EMBL" id="PZQS01000012">
    <property type="protein sequence ID" value="PVD21301.1"/>
    <property type="molecule type" value="Genomic_DNA"/>
</dbReference>
<accession>A0A2T7NJF7</accession>
<name>A0A2T7NJF7_POMCA</name>
<proteinExistence type="predicted"/>
<sequence>MLQRVCAHGGRKTTGAGRKFAVQESRTDADIIGLRLYWVDAKKKNIASCDIDGGDITVERDLSSTTTAFGLVVIGNKAIISTWFTAKILSAYVATRNALWTEELSLPGSSELFSLVATAPSMQPPSFHPCGQEDKGGCSHLCLPTRGTSYRCACPSYGGHTLSFSAKSCEAPSELLFFTLKESGEVGFISLTGAQSHDLTLAGRSKHPSAVTYDPIEQVVYWSDVKEYVIYRASLAGGEREMFLNSSHGIGIVDGKFAFDWHLTGLLVDFTSLTWGTQSQVWMEPCTHGTE</sequence>
<protein>
    <recommendedName>
        <fullName evidence="3">EGF-like domain-containing protein</fullName>
    </recommendedName>
</protein>
<dbReference type="PANTHER" id="PTHR46513">
    <property type="entry name" value="VITELLOGENIN RECEPTOR-LIKE PROTEIN-RELATED-RELATED"/>
    <property type="match status" value="1"/>
</dbReference>
<gene>
    <name evidence="1" type="ORF">C0Q70_19473</name>
</gene>
<comment type="caution">
    <text evidence="1">The sequence shown here is derived from an EMBL/GenBank/DDBJ whole genome shotgun (WGS) entry which is preliminary data.</text>
</comment>
<dbReference type="AlphaFoldDB" id="A0A2T7NJF7"/>
<keyword evidence="2" id="KW-1185">Reference proteome</keyword>